<keyword evidence="5 7" id="KW-1133">Transmembrane helix</keyword>
<evidence type="ECO:0000256" key="4">
    <source>
        <dbReference type="ARBA" id="ARBA00022692"/>
    </source>
</evidence>
<feature type="transmembrane region" description="Helical" evidence="7">
    <location>
        <begin position="616"/>
        <end position="636"/>
    </location>
</feature>
<dbReference type="PANTHER" id="PTHR33406">
    <property type="entry name" value="MEMBRANE PROTEIN MJ1562-RELATED"/>
    <property type="match status" value="1"/>
</dbReference>
<organism evidence="9 10">
    <name type="scientific">Janibacter terrae</name>
    <dbReference type="NCBI Taxonomy" id="103817"/>
    <lineage>
        <taxon>Bacteria</taxon>
        <taxon>Bacillati</taxon>
        <taxon>Actinomycetota</taxon>
        <taxon>Actinomycetes</taxon>
        <taxon>Micrococcales</taxon>
        <taxon>Intrasporangiaceae</taxon>
        <taxon>Janibacter</taxon>
    </lineage>
</organism>
<dbReference type="RefSeq" id="WP_338538198.1">
    <property type="nucleotide sequence ID" value="NZ_CP104874.1"/>
</dbReference>
<dbReference type="PANTHER" id="PTHR33406:SF11">
    <property type="entry name" value="MEMBRANE PROTEIN SCO6666-RELATED"/>
    <property type="match status" value="1"/>
</dbReference>
<dbReference type="SUPFAM" id="SSF82866">
    <property type="entry name" value="Multidrug efflux transporter AcrB transmembrane domain"/>
    <property type="match status" value="2"/>
</dbReference>
<evidence type="ECO:0000256" key="2">
    <source>
        <dbReference type="ARBA" id="ARBA00010157"/>
    </source>
</evidence>
<proteinExistence type="inferred from homology"/>
<keyword evidence="3" id="KW-1003">Cell membrane</keyword>
<evidence type="ECO:0000313" key="10">
    <source>
        <dbReference type="Proteomes" id="UP001381003"/>
    </source>
</evidence>
<feature type="transmembrane region" description="Helical" evidence="7">
    <location>
        <begin position="577"/>
        <end position="596"/>
    </location>
</feature>
<keyword evidence="4 7" id="KW-0812">Transmembrane</keyword>
<feature type="transmembrane region" description="Helical" evidence="7">
    <location>
        <begin position="663"/>
        <end position="685"/>
    </location>
</feature>
<comment type="subcellular location">
    <subcellularLocation>
        <location evidence="1">Cell membrane</location>
        <topology evidence="1">Multi-pass membrane protein</topology>
    </subcellularLocation>
</comment>
<dbReference type="Gene3D" id="1.20.1640.10">
    <property type="entry name" value="Multidrug efflux transporter AcrB transmembrane domain"/>
    <property type="match status" value="2"/>
</dbReference>
<sequence>MSRHRAPRRTLLHRLGTLTGRRPRTVVLTWVGLVVASFALALGGVTGQGLFDQLHSGDVTTPGEAQQARDLVVDAGGGELATDTLMVSGSPATDPFVRRAVAEPVRRIHAMDGVASVVNPLVLDGGVEGPQGAPLVVEEDGSRYGFLTVVEYDSSLSDEELERVRRDVDVQLDEIVTGSQGTSSQRGSLKQLIDEIVGQVASDMKLGEGLALPVSFVVMVLVFGGFLAAGIPLAGAFASIGGALGSLWGFSHVIDLDATVVNIVSVLGLGLCIDYGLLVVSRFREEARELLDGQPLGDGSRELVVEVTARTVDRAGRTVVFSAVTVAIALSGLLFFPSVFMRAAGAAGVSVVLVCLLVAVTLIPALCALSARRLLARGTERTSDTGVFASLAAMVQRAPWLVVALVLAALVGMALPATRMEVTSSGVELLPTDSDQRQFFEALGRDYPELAAPDVRVVTTAGADEVGAWAKGAAPDLPHVESAEVVTVGEVDGRTVRSVDLRTDDGPLGPGTRDVVAQLRDERPPFDALVGGQAADLGDFTASIVDNAPLAVGTVVLATFVLLFLMTGSVVVPVKALLMNIVSLGASLGVLVWVFQDGHLEGLLGFDSVGAVEVSIPVLVLAFGFGLSMDYEVFLLSRIVELHERGHPTDDAVRLGLQRSGRIITSAALLMVIVFSGFVLARVLAVKETGVALVLAILIDATLVRMLLVPATMSVLGEWNWWAPRWMKGLHARFGITEQSLAHERGRTG</sequence>
<gene>
    <name evidence="9" type="ORF">N5P18_15795</name>
</gene>
<dbReference type="EMBL" id="CP104874">
    <property type="protein sequence ID" value="WWF05104.1"/>
    <property type="molecule type" value="Genomic_DNA"/>
</dbReference>
<accession>A0ABZ2FFI1</accession>
<keyword evidence="6 7" id="KW-0472">Membrane</keyword>
<feature type="transmembrane region" description="Helical" evidence="7">
    <location>
        <begin position="260"/>
        <end position="280"/>
    </location>
</feature>
<dbReference type="InterPro" id="IPR004869">
    <property type="entry name" value="MMPL_dom"/>
</dbReference>
<feature type="transmembrane region" description="Helical" evidence="7">
    <location>
        <begin position="691"/>
        <end position="717"/>
    </location>
</feature>
<feature type="transmembrane region" description="Helical" evidence="7">
    <location>
        <begin position="548"/>
        <end position="565"/>
    </location>
</feature>
<name>A0ABZ2FFI1_9MICO</name>
<feature type="transmembrane region" description="Helical" evidence="7">
    <location>
        <begin position="319"/>
        <end position="340"/>
    </location>
</feature>
<feature type="domain" description="Membrane transport protein MMPL" evidence="8">
    <location>
        <begin position="513"/>
        <end position="725"/>
    </location>
</feature>
<evidence type="ECO:0000313" key="9">
    <source>
        <dbReference type="EMBL" id="WWF05104.1"/>
    </source>
</evidence>
<feature type="transmembrane region" description="Helical" evidence="7">
    <location>
        <begin position="398"/>
        <end position="417"/>
    </location>
</feature>
<evidence type="ECO:0000259" key="8">
    <source>
        <dbReference type="Pfam" id="PF03176"/>
    </source>
</evidence>
<dbReference type="Pfam" id="PF03176">
    <property type="entry name" value="MMPL"/>
    <property type="match status" value="2"/>
</dbReference>
<comment type="similarity">
    <text evidence="2">Belongs to the resistance-nodulation-cell division (RND) (TC 2.A.6) family. MmpL subfamily.</text>
</comment>
<keyword evidence="10" id="KW-1185">Reference proteome</keyword>
<evidence type="ECO:0000256" key="3">
    <source>
        <dbReference type="ARBA" id="ARBA00022475"/>
    </source>
</evidence>
<evidence type="ECO:0000256" key="5">
    <source>
        <dbReference type="ARBA" id="ARBA00022989"/>
    </source>
</evidence>
<feature type="transmembrane region" description="Helical" evidence="7">
    <location>
        <begin position="346"/>
        <end position="371"/>
    </location>
</feature>
<evidence type="ECO:0000256" key="7">
    <source>
        <dbReference type="SAM" id="Phobius"/>
    </source>
</evidence>
<dbReference type="InterPro" id="IPR050545">
    <property type="entry name" value="Mycobact_MmpL"/>
</dbReference>
<feature type="transmembrane region" description="Helical" evidence="7">
    <location>
        <begin position="210"/>
        <end position="229"/>
    </location>
</feature>
<dbReference type="Proteomes" id="UP001381003">
    <property type="component" value="Chromosome"/>
</dbReference>
<protein>
    <submittedName>
        <fullName evidence="9">MMPL family transporter</fullName>
    </submittedName>
</protein>
<reference evidence="9 10" key="1">
    <citation type="submission" date="2022-09" db="EMBL/GenBank/DDBJ databases">
        <title>Complete genome sequence of Janibacter terrae strain COS04-44, PCL-degrading bacteria isolated from oil spilled coast.</title>
        <authorList>
            <person name="Park H."/>
            <person name="Kim J.Y."/>
            <person name="An S.H."/>
            <person name="Lee C.M."/>
            <person name="Weon H.-Y."/>
        </authorList>
    </citation>
    <scope>NUCLEOTIDE SEQUENCE [LARGE SCALE GENOMIC DNA]</scope>
    <source>
        <strain evidence="9 10">COS04-44</strain>
    </source>
</reference>
<feature type="domain" description="Membrane transport protein MMPL" evidence="8">
    <location>
        <begin position="92"/>
        <end position="400"/>
    </location>
</feature>
<evidence type="ECO:0000256" key="1">
    <source>
        <dbReference type="ARBA" id="ARBA00004651"/>
    </source>
</evidence>
<feature type="transmembrane region" description="Helical" evidence="7">
    <location>
        <begin position="236"/>
        <end position="254"/>
    </location>
</feature>
<evidence type="ECO:0000256" key="6">
    <source>
        <dbReference type="ARBA" id="ARBA00023136"/>
    </source>
</evidence>